<dbReference type="Proteomes" id="UP000195221">
    <property type="component" value="Unassembled WGS sequence"/>
</dbReference>
<evidence type="ECO:0000256" key="1">
    <source>
        <dbReference type="SAM" id="MobiDB-lite"/>
    </source>
</evidence>
<feature type="signal peptide" evidence="2">
    <location>
        <begin position="1"/>
        <end position="21"/>
    </location>
</feature>
<evidence type="ECO:0000313" key="5">
    <source>
        <dbReference type="Proteomes" id="UP000195221"/>
    </source>
</evidence>
<dbReference type="RefSeq" id="WP_083637996.1">
    <property type="nucleotide sequence ID" value="NZ_MSRG01000054.1"/>
</dbReference>
<dbReference type="Gene3D" id="3.40.33.10">
    <property type="entry name" value="CAP"/>
    <property type="match status" value="1"/>
</dbReference>
<reference evidence="4 5" key="1">
    <citation type="submission" date="2017-03" db="EMBL/GenBank/DDBJ databases">
        <title>Genome analysis of strain PAMC 26577.</title>
        <authorList>
            <person name="Oh H.-M."/>
            <person name="Yang J.-A."/>
        </authorList>
    </citation>
    <scope>NUCLEOTIDE SEQUENCE [LARGE SCALE GENOMIC DNA]</scope>
    <source>
        <strain evidence="4 5">PAMC 26577</strain>
    </source>
</reference>
<comment type="caution">
    <text evidence="4">The sequence shown here is derived from an EMBL/GenBank/DDBJ whole genome shotgun (WGS) entry which is preliminary data.</text>
</comment>
<dbReference type="AlphaFoldDB" id="A0A242MMF6"/>
<evidence type="ECO:0000313" key="4">
    <source>
        <dbReference type="EMBL" id="OTP72172.1"/>
    </source>
</evidence>
<keyword evidence="2" id="KW-0732">Signal</keyword>
<sequence>MKMIRNLVFPTVAFALSALLAACGGGGGSTNGTAAAQNAPTTQPASGTPSTTSSGALSTQTGIANSYPAGTFEAAALDILNGYRAQMGVGELRPDVMLNQSAQAHAAYLSSNLAASAISGLSHDEVATNANFYAETPLTRARKAGSPVTEWIGEAINAGSIQTSSLAYGHDCVDGLLDTVYHLNTMTGPQESIGIGFLPASAQEALYVCNFDFGLLTAAIGAPLDNAIPTVGGQQMAVTTIAHAPLTNETTVARTMRTEAPNPTPDFAAPGHPLMVRVRADQAGDTLTVTSFTLTDQSGAVVTGRILIPANAQSGSIASAVIDPNGLLGQGTAFFIPAQPLAANTTYSATFSGSRDGVPVSTSWSFTTAAL</sequence>
<feature type="chain" id="PRO_5013145407" description="SCP domain-containing protein" evidence="2">
    <location>
        <begin position="22"/>
        <end position="371"/>
    </location>
</feature>
<dbReference type="InterPro" id="IPR035940">
    <property type="entry name" value="CAP_sf"/>
</dbReference>
<gene>
    <name evidence="4" type="ORF">PAMC26577_21670</name>
</gene>
<dbReference type="InterPro" id="IPR014044">
    <property type="entry name" value="CAP_dom"/>
</dbReference>
<evidence type="ECO:0000256" key="2">
    <source>
        <dbReference type="SAM" id="SignalP"/>
    </source>
</evidence>
<dbReference type="SUPFAM" id="SSF55797">
    <property type="entry name" value="PR-1-like"/>
    <property type="match status" value="1"/>
</dbReference>
<dbReference type="EMBL" id="NBTZ01000093">
    <property type="protein sequence ID" value="OTP72172.1"/>
    <property type="molecule type" value="Genomic_DNA"/>
</dbReference>
<organism evidence="4 5">
    <name type="scientific">Caballeronia sordidicola</name>
    <name type="common">Burkholderia sordidicola</name>
    <dbReference type="NCBI Taxonomy" id="196367"/>
    <lineage>
        <taxon>Bacteria</taxon>
        <taxon>Pseudomonadati</taxon>
        <taxon>Pseudomonadota</taxon>
        <taxon>Betaproteobacteria</taxon>
        <taxon>Burkholderiales</taxon>
        <taxon>Burkholderiaceae</taxon>
        <taxon>Caballeronia</taxon>
    </lineage>
</organism>
<dbReference type="Pfam" id="PF00188">
    <property type="entry name" value="CAP"/>
    <property type="match status" value="1"/>
</dbReference>
<evidence type="ECO:0000259" key="3">
    <source>
        <dbReference type="Pfam" id="PF00188"/>
    </source>
</evidence>
<accession>A0A242MMF6</accession>
<name>A0A242MMF6_CABSO</name>
<feature type="domain" description="SCP" evidence="3">
    <location>
        <begin position="77"/>
        <end position="211"/>
    </location>
</feature>
<dbReference type="PROSITE" id="PS51257">
    <property type="entry name" value="PROKAR_LIPOPROTEIN"/>
    <property type="match status" value="1"/>
</dbReference>
<protein>
    <recommendedName>
        <fullName evidence="3">SCP domain-containing protein</fullName>
    </recommendedName>
</protein>
<feature type="region of interest" description="Disordered" evidence="1">
    <location>
        <begin position="34"/>
        <end position="59"/>
    </location>
</feature>
<proteinExistence type="predicted"/>